<dbReference type="Gene3D" id="3.30.110.60">
    <property type="entry name" value="YhbY-like"/>
    <property type="match status" value="1"/>
</dbReference>
<name>A0A192H426_9LACO</name>
<dbReference type="KEGG" id="lbt:AYR52_03020"/>
<dbReference type="InterPro" id="IPR051925">
    <property type="entry name" value="RNA-binding_domain"/>
</dbReference>
<dbReference type="NCBIfam" id="TIGR00253">
    <property type="entry name" value="RNA_bind_YhbY"/>
    <property type="match status" value="1"/>
</dbReference>
<dbReference type="PROSITE" id="PS51295">
    <property type="entry name" value="CRM"/>
    <property type="match status" value="1"/>
</dbReference>
<organism evidence="1 2">
    <name type="scientific">Loigolactobacillus backii</name>
    <dbReference type="NCBI Taxonomy" id="375175"/>
    <lineage>
        <taxon>Bacteria</taxon>
        <taxon>Bacillati</taxon>
        <taxon>Bacillota</taxon>
        <taxon>Bacilli</taxon>
        <taxon>Lactobacillales</taxon>
        <taxon>Lactobacillaceae</taxon>
        <taxon>Loigolactobacillus</taxon>
    </lineage>
</organism>
<keyword evidence="2" id="KW-1185">Reference proteome</keyword>
<dbReference type="Pfam" id="PF01985">
    <property type="entry name" value="CRS1_YhbY"/>
    <property type="match status" value="1"/>
</dbReference>
<dbReference type="STRING" id="375175.AYR53_08135"/>
<dbReference type="OrthoDB" id="9797519at2"/>
<protein>
    <submittedName>
        <fullName evidence="1">RNA-binding protein</fullName>
    </submittedName>
</protein>
<dbReference type="InterPro" id="IPR035920">
    <property type="entry name" value="YhbY-like_sf"/>
</dbReference>
<sequence length="104" mass="11699">MTLTGKQKRFLRARANRLRPVFQVGKNGLTATFIRQIDESLERNELIKINLLQNTTVSAKEVATDLTTALPKLVVAQIIGHVLVLYRPAEKEKYQRISAQVAAL</sequence>
<dbReference type="AlphaFoldDB" id="A0A192H426"/>
<proteinExistence type="predicted"/>
<dbReference type="SMART" id="SM01103">
    <property type="entry name" value="CRS1_YhbY"/>
    <property type="match status" value="1"/>
</dbReference>
<dbReference type="GeneID" id="42982222"/>
<gene>
    <name evidence="1" type="ORF">AYR53_08135</name>
</gene>
<accession>A0A192H426</accession>
<dbReference type="Proteomes" id="UP000078582">
    <property type="component" value="Chromosome"/>
</dbReference>
<dbReference type="PANTHER" id="PTHR40065">
    <property type="entry name" value="RNA-BINDING PROTEIN YHBY"/>
    <property type="match status" value="1"/>
</dbReference>
<dbReference type="GO" id="GO:0003723">
    <property type="term" value="F:RNA binding"/>
    <property type="evidence" value="ECO:0007669"/>
    <property type="project" value="UniProtKB-UniRule"/>
</dbReference>
<dbReference type="EMBL" id="CP014873">
    <property type="protein sequence ID" value="ANK62721.1"/>
    <property type="molecule type" value="Genomic_DNA"/>
</dbReference>
<dbReference type="InterPro" id="IPR001890">
    <property type="entry name" value="RNA-binding_CRM"/>
</dbReference>
<dbReference type="PANTHER" id="PTHR40065:SF3">
    <property type="entry name" value="RNA-BINDING PROTEIN YHBY"/>
    <property type="match status" value="1"/>
</dbReference>
<dbReference type="InterPro" id="IPR017924">
    <property type="entry name" value="RNA-binding_YhbY"/>
</dbReference>
<evidence type="ECO:0000313" key="2">
    <source>
        <dbReference type="Proteomes" id="UP000078582"/>
    </source>
</evidence>
<dbReference type="RefSeq" id="WP_068223663.1">
    <property type="nucleotide sequence ID" value="NZ_CP014623.1"/>
</dbReference>
<evidence type="ECO:0000313" key="1">
    <source>
        <dbReference type="EMBL" id="ANK62721.1"/>
    </source>
</evidence>
<reference evidence="1 2" key="1">
    <citation type="submission" date="2016-03" db="EMBL/GenBank/DDBJ databases">
        <title>Pediococcus and Lactobacillus from brewery environment - whole genome sequencing and assembly.</title>
        <authorList>
            <person name="Behr J."/>
            <person name="Geissler A.J."/>
            <person name="Vogel R.F."/>
        </authorList>
    </citation>
    <scope>NUCLEOTIDE SEQUENCE [LARGE SCALE GENOMIC DNA]</scope>
    <source>
        <strain evidence="1 2">TMW 1.1989</strain>
    </source>
</reference>
<dbReference type="SUPFAM" id="SSF75471">
    <property type="entry name" value="YhbY-like"/>
    <property type="match status" value="1"/>
</dbReference>